<proteinExistence type="predicted"/>
<sequence>MSKLTGPIYSMMQHKIVIFENSQLAALQNKALFLIGEYDRFSNYAKAIAKLDVNKLLYKIIRDAGHAINHEQAEMINKEIVNFLEWELRSLCEPRKLQSFCIIEHEFV</sequence>
<protein>
    <submittedName>
        <fullName evidence="1">Alpha/beta hydrolase</fullName>
    </submittedName>
</protein>
<organism evidence="1 2">
    <name type="scientific">Paenibacillus profundus</name>
    <dbReference type="NCBI Taxonomy" id="1173085"/>
    <lineage>
        <taxon>Bacteria</taxon>
        <taxon>Bacillati</taxon>
        <taxon>Bacillota</taxon>
        <taxon>Bacilli</taxon>
        <taxon>Bacillales</taxon>
        <taxon>Paenibacillaceae</taxon>
        <taxon>Paenibacillus</taxon>
    </lineage>
</organism>
<evidence type="ECO:0000313" key="2">
    <source>
        <dbReference type="Proteomes" id="UP001199916"/>
    </source>
</evidence>
<evidence type="ECO:0000313" key="1">
    <source>
        <dbReference type="EMBL" id="MCE5173063.1"/>
    </source>
</evidence>
<dbReference type="Proteomes" id="UP001199916">
    <property type="component" value="Unassembled WGS sequence"/>
</dbReference>
<dbReference type="SUPFAM" id="SSF53474">
    <property type="entry name" value="alpha/beta-Hydrolases"/>
    <property type="match status" value="1"/>
</dbReference>
<accession>A0ABS8YRJ7</accession>
<dbReference type="GO" id="GO:0016787">
    <property type="term" value="F:hydrolase activity"/>
    <property type="evidence" value="ECO:0007669"/>
    <property type="project" value="UniProtKB-KW"/>
</dbReference>
<reference evidence="1 2" key="1">
    <citation type="submission" date="2021-11" db="EMBL/GenBank/DDBJ databases">
        <title>Draft genome sequence of Paenibacillus profundus YoMME, a new Gram-positive bacteria with exoelectrogenic properties.</title>
        <authorList>
            <person name="Hubenova Y."/>
            <person name="Hubenova E."/>
            <person name="Manasiev Y."/>
            <person name="Peykov S."/>
            <person name="Mitov M."/>
        </authorList>
    </citation>
    <scope>NUCLEOTIDE SEQUENCE [LARGE SCALE GENOMIC DNA]</scope>
    <source>
        <strain evidence="1 2">YoMME</strain>
    </source>
</reference>
<comment type="caution">
    <text evidence="1">The sequence shown here is derived from an EMBL/GenBank/DDBJ whole genome shotgun (WGS) entry which is preliminary data.</text>
</comment>
<dbReference type="InterPro" id="IPR029058">
    <property type="entry name" value="AB_hydrolase_fold"/>
</dbReference>
<dbReference type="Gene3D" id="3.40.50.1820">
    <property type="entry name" value="alpha/beta hydrolase"/>
    <property type="match status" value="1"/>
</dbReference>
<keyword evidence="1" id="KW-0378">Hydrolase</keyword>
<dbReference type="EMBL" id="JAJNBZ010000040">
    <property type="protein sequence ID" value="MCE5173063.1"/>
    <property type="molecule type" value="Genomic_DNA"/>
</dbReference>
<gene>
    <name evidence="1" type="ORF">LQV63_27750</name>
</gene>
<name>A0ABS8YRJ7_9BACL</name>
<keyword evidence="2" id="KW-1185">Reference proteome</keyword>